<organism evidence="2 3">
    <name type="scientific">Ranitomeya imitator</name>
    <name type="common">mimic poison frog</name>
    <dbReference type="NCBI Taxonomy" id="111125"/>
    <lineage>
        <taxon>Eukaryota</taxon>
        <taxon>Metazoa</taxon>
        <taxon>Chordata</taxon>
        <taxon>Craniata</taxon>
        <taxon>Vertebrata</taxon>
        <taxon>Euteleostomi</taxon>
        <taxon>Amphibia</taxon>
        <taxon>Batrachia</taxon>
        <taxon>Anura</taxon>
        <taxon>Neobatrachia</taxon>
        <taxon>Hyloidea</taxon>
        <taxon>Dendrobatidae</taxon>
        <taxon>Dendrobatinae</taxon>
        <taxon>Ranitomeya</taxon>
    </lineage>
</organism>
<evidence type="ECO:0000313" key="2">
    <source>
        <dbReference type="EMBL" id="CAJ0966982.1"/>
    </source>
</evidence>
<sequence length="174" mass="18923">MVQPCRCPGARMASQCTDWPGTSPDLRVMYFNAAVMFRLQSHGRNTGDPETTCDTEPPPNPAVITGGHHRPPGADPRAEHRGGTAAGERNVYSMPAGHWAHTLQDDQSVAQRLPVTALRFQPCRPSSRGELLLATYASGRVKFWHVSTQSCVRSLTEERQTLAAAFSPSRAAVS</sequence>
<dbReference type="InterPro" id="IPR036322">
    <property type="entry name" value="WD40_repeat_dom_sf"/>
</dbReference>
<keyword evidence="1" id="KW-0677">Repeat</keyword>
<comment type="caution">
    <text evidence="2">The sequence shown here is derived from an EMBL/GenBank/DDBJ whole genome shotgun (WGS) entry which is preliminary data.</text>
</comment>
<gene>
    <name evidence="2" type="ORF">RIMI_LOCUS21861961</name>
</gene>
<dbReference type="SUPFAM" id="SSF50978">
    <property type="entry name" value="WD40 repeat-like"/>
    <property type="match status" value="1"/>
</dbReference>
<proteinExistence type="predicted"/>
<reference evidence="2" key="1">
    <citation type="submission" date="2023-07" db="EMBL/GenBank/DDBJ databases">
        <authorList>
            <person name="Stuckert A."/>
        </authorList>
    </citation>
    <scope>NUCLEOTIDE SEQUENCE</scope>
</reference>
<dbReference type="Proteomes" id="UP001176940">
    <property type="component" value="Unassembled WGS sequence"/>
</dbReference>
<keyword evidence="3" id="KW-1185">Reference proteome</keyword>
<dbReference type="PANTHER" id="PTHR47822:SF2">
    <property type="entry name" value="F-BOX AND WD-40 DOMAIN PROTEIN 7"/>
    <property type="match status" value="1"/>
</dbReference>
<protein>
    <submittedName>
        <fullName evidence="2">Uncharacterized protein</fullName>
    </submittedName>
</protein>
<dbReference type="PANTHER" id="PTHR47822">
    <property type="entry name" value="CARBOHYDRATE BINDING DOMAIN CONTAINING PROTEIN"/>
    <property type="match status" value="1"/>
</dbReference>
<evidence type="ECO:0000256" key="1">
    <source>
        <dbReference type="ARBA" id="ARBA00022737"/>
    </source>
</evidence>
<dbReference type="InterPro" id="IPR015943">
    <property type="entry name" value="WD40/YVTN_repeat-like_dom_sf"/>
</dbReference>
<accession>A0ABN9MNK1</accession>
<name>A0ABN9MNK1_9NEOB</name>
<dbReference type="EMBL" id="CAUEEQ010077949">
    <property type="protein sequence ID" value="CAJ0966982.1"/>
    <property type="molecule type" value="Genomic_DNA"/>
</dbReference>
<evidence type="ECO:0000313" key="3">
    <source>
        <dbReference type="Proteomes" id="UP001176940"/>
    </source>
</evidence>
<dbReference type="Gene3D" id="2.130.10.10">
    <property type="entry name" value="YVTN repeat-like/Quinoprotein amine dehydrogenase"/>
    <property type="match status" value="1"/>
</dbReference>